<evidence type="ECO:0000313" key="2">
    <source>
        <dbReference type="EMBL" id="PPQ68470.1"/>
    </source>
</evidence>
<comment type="caution">
    <text evidence="2">The sequence shown here is derived from an EMBL/GenBank/DDBJ whole genome shotgun (WGS) entry which is preliminary data.</text>
</comment>
<protein>
    <submittedName>
        <fullName evidence="2">Uncharacterized protein</fullName>
    </submittedName>
</protein>
<gene>
    <name evidence="2" type="ORF">CVT24_005567</name>
</gene>
<evidence type="ECO:0000256" key="1">
    <source>
        <dbReference type="SAM" id="MobiDB-lite"/>
    </source>
</evidence>
<dbReference type="InParanoid" id="A0A409VQB1"/>
<evidence type="ECO:0000313" key="3">
    <source>
        <dbReference type="Proteomes" id="UP000284842"/>
    </source>
</evidence>
<dbReference type="SUPFAM" id="SSF52047">
    <property type="entry name" value="RNI-like"/>
    <property type="match status" value="1"/>
</dbReference>
<feature type="compositionally biased region" description="Polar residues" evidence="1">
    <location>
        <begin position="442"/>
        <end position="456"/>
    </location>
</feature>
<proteinExistence type="predicted"/>
<reference evidence="2 3" key="1">
    <citation type="journal article" date="2018" name="Evol. Lett.">
        <title>Horizontal gene cluster transfer increased hallucinogenic mushroom diversity.</title>
        <authorList>
            <person name="Reynolds H.T."/>
            <person name="Vijayakumar V."/>
            <person name="Gluck-Thaler E."/>
            <person name="Korotkin H.B."/>
            <person name="Matheny P.B."/>
            <person name="Slot J.C."/>
        </authorList>
    </citation>
    <scope>NUCLEOTIDE SEQUENCE [LARGE SCALE GENOMIC DNA]</scope>
    <source>
        <strain evidence="2 3">2629</strain>
    </source>
</reference>
<name>A0A409VQB1_9AGAR</name>
<organism evidence="2 3">
    <name type="scientific">Panaeolus cyanescens</name>
    <dbReference type="NCBI Taxonomy" id="181874"/>
    <lineage>
        <taxon>Eukaryota</taxon>
        <taxon>Fungi</taxon>
        <taxon>Dikarya</taxon>
        <taxon>Basidiomycota</taxon>
        <taxon>Agaricomycotina</taxon>
        <taxon>Agaricomycetes</taxon>
        <taxon>Agaricomycetidae</taxon>
        <taxon>Agaricales</taxon>
        <taxon>Agaricineae</taxon>
        <taxon>Galeropsidaceae</taxon>
        <taxon>Panaeolus</taxon>
    </lineage>
</organism>
<dbReference type="AlphaFoldDB" id="A0A409VQB1"/>
<dbReference type="Proteomes" id="UP000284842">
    <property type="component" value="Unassembled WGS sequence"/>
</dbReference>
<accession>A0A409VQB1</accession>
<sequence length="475" mass="53529">MATSNGKNSALYVSNPTDTKACFSGSNPPSGPLCYLPANILSVIVDMVAELDKENQELCNENCDWEEESPNYFPSLFACSLAGCRSLMLICRKRIFRTVQLTSNEMSGEGEAGTVHNLLAISPGLAPLMRRLHWYIGESKDMVYPKIMSQFNKISTIAVFGATVDLTGMTKVNLVLGHFSTYPTLRTLAFGYTENLRIPHQLLREGSNLSTLHFENVSLVPFEVDPLDDEDTSTLPLEKLTLAHGVRGSDGLKQLLKYSRQLKSVNLTWHRGEFEHEHDRHRRQCDSDGPSPDALKLELQLLLETRFSTLQHLEIDLLTPKKDVFAGLGHKLAPFSESSTLQSLKLFIRYSIADDALCGPKSSWKALENAIIKIPCLKNLEIVINLYHPWREINYYAEDNCWKYYRKLRQLLRSPRIDFAFTVVLLIDSSFEQMSREDTVHTGPSHTTPGSHPNSAEDQDVEIQSSGEEDDEEDD</sequence>
<dbReference type="EMBL" id="NHTK01006007">
    <property type="protein sequence ID" value="PPQ68470.1"/>
    <property type="molecule type" value="Genomic_DNA"/>
</dbReference>
<feature type="region of interest" description="Disordered" evidence="1">
    <location>
        <begin position="437"/>
        <end position="475"/>
    </location>
</feature>
<dbReference type="OrthoDB" id="2745898at2759"/>
<feature type="compositionally biased region" description="Acidic residues" evidence="1">
    <location>
        <begin position="457"/>
        <end position="475"/>
    </location>
</feature>
<keyword evidence="3" id="KW-1185">Reference proteome</keyword>